<keyword evidence="7" id="KW-1185">Reference proteome</keyword>
<comment type="caution">
    <text evidence="6">The sequence shown here is derived from an EMBL/GenBank/DDBJ whole genome shotgun (WGS) entry which is preliminary data.</text>
</comment>
<dbReference type="AlphaFoldDB" id="A0A066VS91"/>
<dbReference type="RefSeq" id="XP_013241705.1">
    <property type="nucleotide sequence ID" value="XM_013386251.1"/>
</dbReference>
<dbReference type="GO" id="GO:0005739">
    <property type="term" value="C:mitochondrion"/>
    <property type="evidence" value="ECO:0007669"/>
    <property type="project" value="TreeGrafter"/>
</dbReference>
<evidence type="ECO:0000256" key="1">
    <source>
        <dbReference type="ARBA" id="ARBA00006718"/>
    </source>
</evidence>
<dbReference type="HOGENOM" id="CLU_069054_0_0_1"/>
<evidence type="ECO:0000313" key="6">
    <source>
        <dbReference type="EMBL" id="KDN41415.1"/>
    </source>
</evidence>
<dbReference type="InterPro" id="IPR035903">
    <property type="entry name" value="HesB-like_dom_sf"/>
</dbReference>
<dbReference type="FunFam" id="2.60.300.12:FF:000001">
    <property type="entry name" value="Iron-binding protein IscA"/>
    <property type="match status" value="1"/>
</dbReference>
<dbReference type="STRING" id="1037660.A0A066VS91"/>
<evidence type="ECO:0000259" key="5">
    <source>
        <dbReference type="Pfam" id="PF01521"/>
    </source>
</evidence>
<proteinExistence type="inferred from homology"/>
<feature type="non-terminal residue" evidence="6">
    <location>
        <position position="346"/>
    </location>
</feature>
<comment type="function">
    <text evidence="2">Involved in the assembly of mitochondrial and cytoplasmic iron-sulfur proteins. Probably involved in the binding of an intermediate of Fe/S cluster assembly.</text>
</comment>
<feature type="domain" description="Core" evidence="5">
    <location>
        <begin position="241"/>
        <end position="343"/>
    </location>
</feature>
<dbReference type="Gene3D" id="2.60.300.12">
    <property type="entry name" value="HesB-like domain"/>
    <property type="match status" value="1"/>
</dbReference>
<dbReference type="InterPro" id="IPR050322">
    <property type="entry name" value="Fe-S_cluster_asmbl/transfer"/>
</dbReference>
<protein>
    <recommendedName>
        <fullName evidence="3">Iron-sulfur assembly protein 1</fullName>
    </recommendedName>
</protein>
<evidence type="ECO:0000256" key="4">
    <source>
        <dbReference type="SAM" id="MobiDB-lite"/>
    </source>
</evidence>
<dbReference type="InterPro" id="IPR000361">
    <property type="entry name" value="ATAP_core_dom"/>
</dbReference>
<accession>A0A066VS91</accession>
<comment type="similarity">
    <text evidence="1">Belongs to the HesB/IscA family.</text>
</comment>
<feature type="region of interest" description="Disordered" evidence="4">
    <location>
        <begin position="167"/>
        <end position="227"/>
    </location>
</feature>
<name>A0A066VS91_TILAU</name>
<dbReference type="Proteomes" id="UP000027361">
    <property type="component" value="Unassembled WGS sequence"/>
</dbReference>
<evidence type="ECO:0000256" key="3">
    <source>
        <dbReference type="ARBA" id="ARBA00071673"/>
    </source>
</evidence>
<dbReference type="SUPFAM" id="SSF89360">
    <property type="entry name" value="HesB-like domain"/>
    <property type="match status" value="1"/>
</dbReference>
<dbReference type="InterPro" id="IPR017870">
    <property type="entry name" value="FeS_cluster_insertion_CS"/>
</dbReference>
<feature type="compositionally biased region" description="Low complexity" evidence="4">
    <location>
        <begin position="179"/>
        <end position="203"/>
    </location>
</feature>
<dbReference type="PROSITE" id="PS01152">
    <property type="entry name" value="HESB"/>
    <property type="match status" value="1"/>
</dbReference>
<evidence type="ECO:0000313" key="7">
    <source>
        <dbReference type="Proteomes" id="UP000027361"/>
    </source>
</evidence>
<dbReference type="InParanoid" id="A0A066VS91"/>
<dbReference type="Pfam" id="PF01521">
    <property type="entry name" value="Fe-S_biosyn"/>
    <property type="match status" value="1"/>
</dbReference>
<dbReference type="InterPro" id="IPR016092">
    <property type="entry name" value="ATAP"/>
</dbReference>
<reference evidence="6 7" key="1">
    <citation type="submission" date="2014-05" db="EMBL/GenBank/DDBJ databases">
        <title>Draft genome sequence of a rare smut relative, Tilletiaria anomala UBC 951.</title>
        <authorList>
            <consortium name="DOE Joint Genome Institute"/>
            <person name="Toome M."/>
            <person name="Kuo A."/>
            <person name="Henrissat B."/>
            <person name="Lipzen A."/>
            <person name="Tritt A."/>
            <person name="Yoshinaga Y."/>
            <person name="Zane M."/>
            <person name="Barry K."/>
            <person name="Grigoriev I.V."/>
            <person name="Spatafora J.W."/>
            <person name="Aimea M.C."/>
        </authorList>
    </citation>
    <scope>NUCLEOTIDE SEQUENCE [LARGE SCALE GENOMIC DNA]</scope>
    <source>
        <strain evidence="6 7">UBC 951</strain>
    </source>
</reference>
<dbReference type="GeneID" id="25264921"/>
<dbReference type="PANTHER" id="PTHR10072:SF41">
    <property type="entry name" value="IRON-SULFUR CLUSTER ASSEMBLY 1 HOMOLOG, MITOCHONDRIAL"/>
    <property type="match status" value="1"/>
</dbReference>
<organism evidence="6 7">
    <name type="scientific">Tilletiaria anomala (strain ATCC 24038 / CBS 436.72 / UBC 951)</name>
    <dbReference type="NCBI Taxonomy" id="1037660"/>
    <lineage>
        <taxon>Eukaryota</taxon>
        <taxon>Fungi</taxon>
        <taxon>Dikarya</taxon>
        <taxon>Basidiomycota</taxon>
        <taxon>Ustilaginomycotina</taxon>
        <taxon>Exobasidiomycetes</taxon>
        <taxon>Georgefischeriales</taxon>
        <taxon>Tilletiariaceae</taxon>
        <taxon>Tilletiaria</taxon>
    </lineage>
</organism>
<dbReference type="EMBL" id="JMSN01000080">
    <property type="protein sequence ID" value="KDN41415.1"/>
    <property type="molecule type" value="Genomic_DNA"/>
</dbReference>
<dbReference type="OrthoDB" id="333486at2759"/>
<evidence type="ECO:0000256" key="2">
    <source>
        <dbReference type="ARBA" id="ARBA00054873"/>
    </source>
</evidence>
<sequence length="346" mass="36591">MAIRFPNTALLRRTAAELPSLMLAASGSADPSAHTARHFALSAQLQRSTEPIMLSSSLRASRSRAHRLVCQQCGWLQAPASAQISKADNGSRLSFITRSRPFASSATSWKPHASSANAAPTVTVNSSSQQPYIAINPLSSGSEVFPLSIPLRANDINLPTEASVDAGASSLRASTDKTSPACATLSPSSPSAPKSQQSPSQQQRAEEAKAAAKGAAKTSISPSESFSRRGGAAFRAKKAALSITEQAVVRLRALSESPSGPKLIRIGVRNKGCAGMSYHLEYVSPEQAGKFDEKVEQDGVQVLIDSKALFSIIGSEMDWKDNKLSSKFIFNNPNVKEACGCGESFL</sequence>
<dbReference type="NCBIfam" id="TIGR00049">
    <property type="entry name" value="iron-sulfur cluster assembly accessory protein"/>
    <property type="match status" value="1"/>
</dbReference>
<dbReference type="GO" id="GO:0016226">
    <property type="term" value="P:iron-sulfur cluster assembly"/>
    <property type="evidence" value="ECO:0007669"/>
    <property type="project" value="InterPro"/>
</dbReference>
<gene>
    <name evidence="6" type="ORF">K437DRAFT_258252</name>
</gene>
<dbReference type="GO" id="GO:0051537">
    <property type="term" value="F:2 iron, 2 sulfur cluster binding"/>
    <property type="evidence" value="ECO:0007669"/>
    <property type="project" value="TreeGrafter"/>
</dbReference>
<dbReference type="PANTHER" id="PTHR10072">
    <property type="entry name" value="IRON-SULFUR CLUSTER ASSEMBLY PROTEIN"/>
    <property type="match status" value="1"/>
</dbReference>